<dbReference type="Pfam" id="PF13888">
    <property type="entry name" value="MRF_C2"/>
    <property type="match status" value="1"/>
</dbReference>
<evidence type="ECO:0000256" key="6">
    <source>
        <dbReference type="ARBA" id="ARBA00023136"/>
    </source>
</evidence>
<dbReference type="Pfam" id="PF13887">
    <property type="entry name" value="MYRF_ICA"/>
    <property type="match status" value="1"/>
</dbReference>
<dbReference type="SUPFAM" id="SSF49417">
    <property type="entry name" value="p53-like transcription factors"/>
    <property type="match status" value="1"/>
</dbReference>
<dbReference type="Pfam" id="PF13884">
    <property type="entry name" value="Peptidase_S74"/>
    <property type="match status" value="1"/>
</dbReference>
<dbReference type="InterPro" id="IPR030392">
    <property type="entry name" value="S74_ICA"/>
</dbReference>
<evidence type="ECO:0000256" key="3">
    <source>
        <dbReference type="ARBA" id="ARBA00022692"/>
    </source>
</evidence>
<dbReference type="PROSITE" id="PS51517">
    <property type="entry name" value="NDT80"/>
    <property type="match status" value="1"/>
</dbReference>
<keyword evidence="13" id="KW-1185">Reference proteome</keyword>
<reference evidence="12 13" key="1">
    <citation type="submission" date="2023-09" db="EMBL/GenBank/DDBJ databases">
        <title>Genomes of two closely related lineages of the louse Polyplax serrata with different host specificities.</title>
        <authorList>
            <person name="Martinu J."/>
            <person name="Tarabai H."/>
            <person name="Stefka J."/>
            <person name="Hypsa V."/>
        </authorList>
    </citation>
    <scope>NUCLEOTIDE SEQUENCE [LARGE SCALE GENOMIC DNA]</scope>
    <source>
        <strain evidence="12">98ZLc_SE</strain>
    </source>
</reference>
<feature type="region of interest" description="Disordered" evidence="8">
    <location>
        <begin position="110"/>
        <end position="153"/>
    </location>
</feature>
<dbReference type="PANTHER" id="PTHR13029:SF18">
    <property type="entry name" value="MYELIN REGULATORY FACTOR HOMOLOG 1"/>
    <property type="match status" value="1"/>
</dbReference>
<dbReference type="InterPro" id="IPR025719">
    <property type="entry name" value="MYRF_C2"/>
</dbReference>
<evidence type="ECO:0000256" key="1">
    <source>
        <dbReference type="ARBA" id="ARBA00004167"/>
    </source>
</evidence>
<feature type="DNA-binding region" description="NDT80" evidence="7">
    <location>
        <begin position="351"/>
        <end position="608"/>
    </location>
</feature>
<feature type="compositionally biased region" description="Polar residues" evidence="8">
    <location>
        <begin position="110"/>
        <end position="119"/>
    </location>
</feature>
<evidence type="ECO:0000256" key="7">
    <source>
        <dbReference type="PROSITE-ProRule" id="PRU00850"/>
    </source>
</evidence>
<dbReference type="PANTHER" id="PTHR13029">
    <property type="match status" value="1"/>
</dbReference>
<name>A0ABR1B3K5_POLSC</name>
<protein>
    <recommendedName>
        <fullName evidence="14">Myelin regulatory factor</fullName>
    </recommendedName>
</protein>
<keyword evidence="4 9" id="KW-1133">Transmembrane helix</keyword>
<dbReference type="Gene3D" id="2.60.40.1390">
    <property type="entry name" value="NDT80 DNA-binding domain"/>
    <property type="match status" value="1"/>
</dbReference>
<keyword evidence="6 9" id="KW-0472">Membrane</keyword>
<dbReference type="InterPro" id="IPR051577">
    <property type="entry name" value="MRF-like"/>
</dbReference>
<comment type="caution">
    <text evidence="12">The sequence shown here is derived from an EMBL/GenBank/DDBJ whole genome shotgun (WGS) entry which is preliminary data.</text>
</comment>
<evidence type="ECO:0000256" key="5">
    <source>
        <dbReference type="ARBA" id="ARBA00023125"/>
    </source>
</evidence>
<dbReference type="Pfam" id="PF05224">
    <property type="entry name" value="NDT80_PhoG"/>
    <property type="match status" value="1"/>
</dbReference>
<dbReference type="InterPro" id="IPR008967">
    <property type="entry name" value="p53-like_TF_DNA-bd_sf"/>
</dbReference>
<feature type="region of interest" description="Disordered" evidence="8">
    <location>
        <begin position="970"/>
        <end position="1067"/>
    </location>
</feature>
<feature type="transmembrane region" description="Helical" evidence="9">
    <location>
        <begin position="822"/>
        <end position="847"/>
    </location>
</feature>
<sequence>MEYTWTLTEDNGDEGSRGEQRLRSSQGRNDFVGGIDNEALDFSQLEDFINDESENGNTYFVDTLGPNDSGRGQHGGTTVLVVETQSEDDIHQHRDGRLTLQTSGVITSAATPYTPTHNLPESPPDSGSEPPYSPQQDGQEKQSPHQKATASGVNQQEILLHSPHSGLYGHVSLKPPHVHPVPPSHVHCEPMLIQHSVLTPLLTASSTILNSSNGNRGESLLLNREVTGHDLLNGNREAVLLSRNDTTILLNSDSQLLNSDRILNGSGQMSNKNQMLGSPSSILSSGVGVLNSNIGNSILLNENSSTLLQSPTNGSLINQSPQPTSPTLNTVRSSGSLPSTTDGNITTIYSTLQGGTKKRKLSQDLTNSGNGPILYVKQEKPESNVELTSDSNSNQAGMLDEEYNVDGNIYSDSSYQCIRFQPFQQPQWHVLCDQNLKELPVPHYRVDADKGFNFSNADDAFVCQKKNHFQITCHGQLLGDAQFVKTPEGLKKISSFYLHFYGVKVESPTQTIKVEQSQSDRSKKPFHPVLVELQNEQVTKVTVGRLHFSETTSNNMRKKGKPNPDQRYFYLVVGLHAHTCDSNYPVVSHASERIIVRASNPGQFESDVELCWQKGHTSESIYHAGKVGINTDRPDESLVVHGNLKVTGHIVQPSDLRAKFEVEECNTREQLKNIEQIRIVKYRYATEFAEEVGIKEDTGVIAQEIQEILPDAVQPGGDVVLPSGEVIENFLVVNKERIFMENVGAVKELYKVTDHLGKRIERVEKFNRRLAKLKNLDSFKSNASSSTVSSKMPSFKITNKKCGKTLEENNLFLNHRFCTNKMIHMTIACIVLMLALCLVAMATLYFLEIQKKATIMRTEGGINHKFHTSTIRNLHDLNKTSIPTIPKEYYNKDKNKFTTKLASLQSYTKELPKTTVTPEKTDMDSSPLPPPKSLPILGRPPDCGNSGPTSLYSDVDLATCQAYCCVLENSSEERGEPSHSGRVLGIQENPLGDRSLSFLPSGRNNDVSENSQPSGTNTIDGKKKVNFNKETSSRSKHMKKTIKRNEEKMDESLLRRKRDPDDLNEENSNFYLQNDGWYNNENGVSVRILAHNVNESLGPEYCDFSNNEYTHCIDRNAVNSTYHIPLSKYMSDEYIAVQFELKQQKVVRSCQKTIPQSDFQCNKRSLNSLGLLDSNNVFYVDIANYWSVIVKYRIPLNQTHPKVDLCELKDGLGLVYLEYNLHFYRDCEE</sequence>
<gene>
    <name evidence="12" type="ORF">RUM44_004694</name>
</gene>
<evidence type="ECO:0000256" key="8">
    <source>
        <dbReference type="SAM" id="MobiDB-lite"/>
    </source>
</evidence>
<feature type="region of interest" description="Disordered" evidence="8">
    <location>
        <begin position="310"/>
        <end position="343"/>
    </location>
</feature>
<evidence type="ECO:0000259" key="10">
    <source>
        <dbReference type="PROSITE" id="PS51517"/>
    </source>
</evidence>
<feature type="region of interest" description="Disordered" evidence="8">
    <location>
        <begin position="1"/>
        <end position="30"/>
    </location>
</feature>
<dbReference type="EMBL" id="JAWJWF010000004">
    <property type="protein sequence ID" value="KAK6634086.1"/>
    <property type="molecule type" value="Genomic_DNA"/>
</dbReference>
<feature type="compositionally biased region" description="Basic and acidic residues" evidence="8">
    <location>
        <begin position="1043"/>
        <end position="1061"/>
    </location>
</feature>
<comment type="subcellular location">
    <subcellularLocation>
        <location evidence="1">Membrane</location>
        <topology evidence="1">Single-pass membrane protein</topology>
    </subcellularLocation>
</comment>
<dbReference type="InterPro" id="IPR037141">
    <property type="entry name" value="NDT80_DNA-bd_dom_sf"/>
</dbReference>
<evidence type="ECO:0000256" key="4">
    <source>
        <dbReference type="ARBA" id="ARBA00022989"/>
    </source>
</evidence>
<dbReference type="InterPro" id="IPR026932">
    <property type="entry name" value="MYRF_ICA"/>
</dbReference>
<organism evidence="12 13">
    <name type="scientific">Polyplax serrata</name>
    <name type="common">Common mouse louse</name>
    <dbReference type="NCBI Taxonomy" id="468196"/>
    <lineage>
        <taxon>Eukaryota</taxon>
        <taxon>Metazoa</taxon>
        <taxon>Ecdysozoa</taxon>
        <taxon>Arthropoda</taxon>
        <taxon>Hexapoda</taxon>
        <taxon>Insecta</taxon>
        <taxon>Pterygota</taxon>
        <taxon>Neoptera</taxon>
        <taxon>Paraneoptera</taxon>
        <taxon>Psocodea</taxon>
        <taxon>Troctomorpha</taxon>
        <taxon>Phthiraptera</taxon>
        <taxon>Anoplura</taxon>
        <taxon>Polyplacidae</taxon>
        <taxon>Polyplax</taxon>
    </lineage>
</organism>
<feature type="compositionally biased region" description="Polar residues" evidence="8">
    <location>
        <begin position="385"/>
        <end position="396"/>
    </location>
</feature>
<evidence type="ECO:0000256" key="2">
    <source>
        <dbReference type="ARBA" id="ARBA00008221"/>
    </source>
</evidence>
<evidence type="ECO:0000313" key="12">
    <source>
        <dbReference type="EMBL" id="KAK6634086.1"/>
    </source>
</evidence>
<evidence type="ECO:0000256" key="9">
    <source>
        <dbReference type="SAM" id="Phobius"/>
    </source>
</evidence>
<keyword evidence="3 9" id="KW-0812">Transmembrane</keyword>
<feature type="domain" description="NDT80" evidence="10">
    <location>
        <begin position="351"/>
        <end position="608"/>
    </location>
</feature>
<evidence type="ECO:0008006" key="14">
    <source>
        <dbReference type="Google" id="ProtNLM"/>
    </source>
</evidence>
<feature type="region of interest" description="Disordered" evidence="8">
    <location>
        <begin position="379"/>
        <end position="398"/>
    </location>
</feature>
<evidence type="ECO:0000313" key="13">
    <source>
        <dbReference type="Proteomes" id="UP001359485"/>
    </source>
</evidence>
<feature type="compositionally biased region" description="Polar residues" evidence="8">
    <location>
        <begin position="1002"/>
        <end position="1019"/>
    </location>
</feature>
<keyword evidence="5 7" id="KW-0238">DNA-binding</keyword>
<dbReference type="InterPro" id="IPR024061">
    <property type="entry name" value="NDT80_DNA-bd_dom"/>
</dbReference>
<accession>A0ABR1B3K5</accession>
<proteinExistence type="inferred from homology"/>
<dbReference type="PROSITE" id="PS51688">
    <property type="entry name" value="ICA"/>
    <property type="match status" value="1"/>
</dbReference>
<comment type="similarity">
    <text evidence="2">Belongs to the MRF family.</text>
</comment>
<dbReference type="Proteomes" id="UP001359485">
    <property type="component" value="Unassembled WGS sequence"/>
</dbReference>
<feature type="region of interest" description="Disordered" evidence="8">
    <location>
        <begin position="910"/>
        <end position="934"/>
    </location>
</feature>
<feature type="domain" description="Peptidase S74" evidence="11">
    <location>
        <begin position="654"/>
        <end position="760"/>
    </location>
</feature>
<evidence type="ECO:0000259" key="11">
    <source>
        <dbReference type="PROSITE" id="PS51688"/>
    </source>
</evidence>